<organism evidence="2 3">
    <name type="scientific">Callosobruchus maculatus</name>
    <name type="common">Southern cowpea weevil</name>
    <name type="synonym">Pulse bruchid</name>
    <dbReference type="NCBI Taxonomy" id="64391"/>
    <lineage>
        <taxon>Eukaryota</taxon>
        <taxon>Metazoa</taxon>
        <taxon>Ecdysozoa</taxon>
        <taxon>Arthropoda</taxon>
        <taxon>Hexapoda</taxon>
        <taxon>Insecta</taxon>
        <taxon>Pterygota</taxon>
        <taxon>Neoptera</taxon>
        <taxon>Endopterygota</taxon>
        <taxon>Coleoptera</taxon>
        <taxon>Polyphaga</taxon>
        <taxon>Cucujiformia</taxon>
        <taxon>Chrysomeloidea</taxon>
        <taxon>Chrysomelidae</taxon>
        <taxon>Bruchinae</taxon>
        <taxon>Bruchini</taxon>
        <taxon>Callosobruchus</taxon>
    </lineage>
</organism>
<dbReference type="EMBL" id="CAACVG010008964">
    <property type="protein sequence ID" value="VEN51651.1"/>
    <property type="molecule type" value="Genomic_DNA"/>
</dbReference>
<gene>
    <name evidence="2" type="ORF">CALMAC_LOCUS12041</name>
</gene>
<reference evidence="2 3" key="1">
    <citation type="submission" date="2019-01" db="EMBL/GenBank/DDBJ databases">
        <authorList>
            <person name="Sayadi A."/>
        </authorList>
    </citation>
    <scope>NUCLEOTIDE SEQUENCE [LARGE SCALE GENOMIC DNA]</scope>
</reference>
<dbReference type="AlphaFoldDB" id="A0A653CUP7"/>
<dbReference type="OrthoDB" id="10018421at2759"/>
<name>A0A653CUP7_CALMS</name>
<feature type="domain" description="Reverse transcriptase" evidence="1">
    <location>
        <begin position="1"/>
        <end position="188"/>
    </location>
</feature>
<dbReference type="InterPro" id="IPR000477">
    <property type="entry name" value="RT_dom"/>
</dbReference>
<dbReference type="InterPro" id="IPR058912">
    <property type="entry name" value="HTH_animal"/>
</dbReference>
<dbReference type="SUPFAM" id="SSF56672">
    <property type="entry name" value="DNA/RNA polymerases"/>
    <property type="match status" value="1"/>
</dbReference>
<dbReference type="PROSITE" id="PS50878">
    <property type="entry name" value="RT_POL"/>
    <property type="match status" value="1"/>
</dbReference>
<dbReference type="InterPro" id="IPR043502">
    <property type="entry name" value="DNA/RNA_pol_sf"/>
</dbReference>
<dbReference type="Proteomes" id="UP000410492">
    <property type="component" value="Unassembled WGS sequence"/>
</dbReference>
<protein>
    <recommendedName>
        <fullName evidence="1">Reverse transcriptase domain-containing protein</fullName>
    </recommendedName>
</protein>
<dbReference type="PANTHER" id="PTHR21301:SF10">
    <property type="entry name" value="REVERSE TRANSCRIPTASE DOMAIN-CONTAINING PROTEIN"/>
    <property type="match status" value="1"/>
</dbReference>
<dbReference type="Pfam" id="PF00078">
    <property type="entry name" value="RVT_1"/>
    <property type="match status" value="1"/>
</dbReference>
<dbReference type="Pfam" id="PF26215">
    <property type="entry name" value="HTH_animal"/>
    <property type="match status" value="1"/>
</dbReference>
<dbReference type="GO" id="GO:0071897">
    <property type="term" value="P:DNA biosynthetic process"/>
    <property type="evidence" value="ECO:0007669"/>
    <property type="project" value="UniProtKB-ARBA"/>
</dbReference>
<evidence type="ECO:0000259" key="1">
    <source>
        <dbReference type="PROSITE" id="PS50878"/>
    </source>
</evidence>
<sequence length="257" mass="29960">MINLSYELVDTLKELNLPSNYILISLDVTSLFTNIPKQLIINLITKYWKKICEFTNIPQTTFIEIINVCFDTSYFVFHGIFYQQLDGTAMGNPCSPVLANLVMEELIHTIIQSLDFEVPLIKLYVDDTILAIPADKVEHVLNRFNSYHQKIQFTIEYENSSSSIPFLDICLTRTNEGKVLFNWYEKPISSGRLLNFYSYHPFSQKYSIMCSLKNKIIRLSSPQFLQENISRFKEKLKLNDYPEYFCNLVAAEILRAK</sequence>
<evidence type="ECO:0000313" key="2">
    <source>
        <dbReference type="EMBL" id="VEN51651.1"/>
    </source>
</evidence>
<evidence type="ECO:0000313" key="3">
    <source>
        <dbReference type="Proteomes" id="UP000410492"/>
    </source>
</evidence>
<dbReference type="PANTHER" id="PTHR21301">
    <property type="entry name" value="REVERSE TRANSCRIPTASE"/>
    <property type="match status" value="1"/>
</dbReference>
<proteinExistence type="predicted"/>
<accession>A0A653CUP7</accession>
<keyword evidence="3" id="KW-1185">Reference proteome</keyword>